<name>A0A7S1KTT5_9EUKA</name>
<dbReference type="AlphaFoldDB" id="A0A7S1KTT5"/>
<feature type="compositionally biased region" description="Polar residues" evidence="2">
    <location>
        <begin position="181"/>
        <end position="200"/>
    </location>
</feature>
<accession>A0A7S1KTT5</accession>
<evidence type="ECO:0000313" key="3">
    <source>
        <dbReference type="EMBL" id="CAD9085789.1"/>
    </source>
</evidence>
<feature type="coiled-coil region" evidence="1">
    <location>
        <begin position="347"/>
        <end position="472"/>
    </location>
</feature>
<feature type="compositionally biased region" description="Polar residues" evidence="2">
    <location>
        <begin position="148"/>
        <end position="168"/>
    </location>
</feature>
<dbReference type="EMBL" id="HBGD01010985">
    <property type="protein sequence ID" value="CAD9085789.1"/>
    <property type="molecule type" value="Transcribed_RNA"/>
</dbReference>
<protein>
    <submittedName>
        <fullName evidence="3">Uncharacterized protein</fullName>
    </submittedName>
</protein>
<gene>
    <name evidence="3" type="ORF">PCOS0759_LOCUS9043</name>
</gene>
<feature type="compositionally biased region" description="Basic and acidic residues" evidence="2">
    <location>
        <begin position="52"/>
        <end position="64"/>
    </location>
</feature>
<feature type="region of interest" description="Disordered" evidence="2">
    <location>
        <begin position="13"/>
        <end position="200"/>
    </location>
</feature>
<feature type="compositionally biased region" description="Basic and acidic residues" evidence="2">
    <location>
        <begin position="87"/>
        <end position="103"/>
    </location>
</feature>
<evidence type="ECO:0000256" key="1">
    <source>
        <dbReference type="SAM" id="Coils"/>
    </source>
</evidence>
<feature type="coiled-coil region" evidence="1">
    <location>
        <begin position="276"/>
        <end position="321"/>
    </location>
</feature>
<evidence type="ECO:0000256" key="2">
    <source>
        <dbReference type="SAM" id="MobiDB-lite"/>
    </source>
</evidence>
<feature type="compositionally biased region" description="Basic and acidic residues" evidence="2">
    <location>
        <begin position="28"/>
        <end position="37"/>
    </location>
</feature>
<sequence length="589" mass="68210">MSFWKNISEFTKEVIAPALSSSDDEAHEDERNDDMARRMGGRSAEDAGENGIDGREANPHRTQYEQEGSLPMWHKDEHLIPKHQNHEHHEAENGWSEHQRDIPDGFLEDEGLEHPLVRRQAMVLHQDKDAVEESQDPQRSGPHEKDIATTTPILEHTQTNGNSDQSAANAPEEGGEDASDPSPNKSPQKSTENTASDPSSTITKFLSFLLTESTNPLKDKTIYTASNSDESELVDIVLQFIQQYRMINRLVQTQSHKQKVKSEEYQELMEHHKGIIQEQQDQINQISQHYQNELNKYSDALQAAQQEKEHLEKTIESHKHKFSQQKRSLSQMSLDAQEEIEYFKQELQQEHEKNEKLNTIISDLKAQLSKQQQQYAKLEVDFDALETGIEELEMEKEREVLELHQKLKHAQHSTSTIQQQLSTYQRREQELNQIKEENERMHAQIQHNQATHHSVEQQNQELVRSLEELLMRVNNDSFVDRGQVTQSLKEYLTHVATENAEDHFDSLANHLRLNHEERNELWQLFNTMLGSKEAMNQSSRWFSGGKGLLPTNLQGKSLSELWVEFLYNQSQKGKKDNQDEEYSSELPPV</sequence>
<proteinExistence type="predicted"/>
<reference evidence="3" key="1">
    <citation type="submission" date="2021-01" db="EMBL/GenBank/DDBJ databases">
        <authorList>
            <person name="Corre E."/>
            <person name="Pelletier E."/>
            <person name="Niang G."/>
            <person name="Scheremetjew M."/>
            <person name="Finn R."/>
            <person name="Kale V."/>
            <person name="Holt S."/>
            <person name="Cochrane G."/>
            <person name="Meng A."/>
            <person name="Brown T."/>
            <person name="Cohen L."/>
        </authorList>
    </citation>
    <scope>NUCLEOTIDE SEQUENCE</scope>
    <source>
        <strain evidence="3">WS</strain>
    </source>
</reference>
<organism evidence="3">
    <name type="scientific">Percolomonas cosmopolitus</name>
    <dbReference type="NCBI Taxonomy" id="63605"/>
    <lineage>
        <taxon>Eukaryota</taxon>
        <taxon>Discoba</taxon>
        <taxon>Heterolobosea</taxon>
        <taxon>Tetramitia</taxon>
        <taxon>Eutetramitia</taxon>
        <taxon>Percolomonadidae</taxon>
        <taxon>Percolomonas</taxon>
    </lineage>
</organism>
<keyword evidence="1" id="KW-0175">Coiled coil</keyword>